<keyword evidence="1" id="KW-1133">Transmembrane helix</keyword>
<evidence type="ECO:0000256" key="1">
    <source>
        <dbReference type="SAM" id="Phobius"/>
    </source>
</evidence>
<evidence type="ECO:0000313" key="2">
    <source>
        <dbReference type="EMBL" id="VDM29616.1"/>
    </source>
</evidence>
<dbReference type="WBParaSite" id="TCNE_0000389901-mRNA-1">
    <property type="protein sequence ID" value="TCNE_0000389901-mRNA-1"/>
    <property type="gene ID" value="TCNE_0000389901"/>
</dbReference>
<accession>A0A183U5X9</accession>
<reference evidence="2 3" key="2">
    <citation type="submission" date="2018-11" db="EMBL/GenBank/DDBJ databases">
        <authorList>
            <consortium name="Pathogen Informatics"/>
        </authorList>
    </citation>
    <scope>NUCLEOTIDE SEQUENCE [LARGE SCALE GENOMIC DNA]</scope>
</reference>
<dbReference type="EMBL" id="UYWY01005652">
    <property type="protein sequence ID" value="VDM29616.1"/>
    <property type="molecule type" value="Genomic_DNA"/>
</dbReference>
<organism evidence="3 4">
    <name type="scientific">Toxocara canis</name>
    <name type="common">Canine roundworm</name>
    <dbReference type="NCBI Taxonomy" id="6265"/>
    <lineage>
        <taxon>Eukaryota</taxon>
        <taxon>Metazoa</taxon>
        <taxon>Ecdysozoa</taxon>
        <taxon>Nematoda</taxon>
        <taxon>Chromadorea</taxon>
        <taxon>Rhabditida</taxon>
        <taxon>Spirurina</taxon>
        <taxon>Ascaridomorpha</taxon>
        <taxon>Ascaridoidea</taxon>
        <taxon>Toxocaridae</taxon>
        <taxon>Toxocara</taxon>
    </lineage>
</organism>
<keyword evidence="1" id="KW-0812">Transmembrane</keyword>
<reference evidence="4" key="1">
    <citation type="submission" date="2016-06" db="UniProtKB">
        <authorList>
            <consortium name="WormBaseParasite"/>
        </authorList>
    </citation>
    <scope>IDENTIFICATION</scope>
</reference>
<keyword evidence="3" id="KW-1185">Reference proteome</keyword>
<evidence type="ECO:0000313" key="3">
    <source>
        <dbReference type="Proteomes" id="UP000050794"/>
    </source>
</evidence>
<evidence type="ECO:0000313" key="4">
    <source>
        <dbReference type="WBParaSite" id="TCNE_0000389901-mRNA-1"/>
    </source>
</evidence>
<proteinExistence type="predicted"/>
<sequence length="179" mass="20388">MGWDMQMVTRNTKLYEGLVSVTKPIKDRCSPRRYSEVGRKNSMNVYAHEDSTVANVARCENKEFKRRVAKVIDPNSPDFHPIYAVATVLDPNNACLFDNGLKEVAETALLSMVRLVLSFSFAWSILFFSFYASCCPHRGLFGLAVKISQEDMSILQYTTVRKGRTRSRSQTQMFSLKPL</sequence>
<keyword evidence="1" id="KW-0472">Membrane</keyword>
<gene>
    <name evidence="2" type="ORF">TCNE_LOCUS3899</name>
</gene>
<dbReference type="AlphaFoldDB" id="A0A183U5X9"/>
<name>A0A183U5X9_TOXCA</name>
<feature type="transmembrane region" description="Helical" evidence="1">
    <location>
        <begin position="112"/>
        <end position="132"/>
    </location>
</feature>
<protein>
    <submittedName>
        <fullName evidence="4">GLOBIN domain-containing protein</fullName>
    </submittedName>
</protein>
<dbReference type="Proteomes" id="UP000050794">
    <property type="component" value="Unassembled WGS sequence"/>
</dbReference>